<keyword evidence="2" id="KW-0489">Methyltransferase</keyword>
<evidence type="ECO:0000313" key="2">
    <source>
        <dbReference type="EMBL" id="MFD1167255.1"/>
    </source>
</evidence>
<evidence type="ECO:0000259" key="1">
    <source>
        <dbReference type="Pfam" id="PF13679"/>
    </source>
</evidence>
<dbReference type="RefSeq" id="WP_380898487.1">
    <property type="nucleotide sequence ID" value="NZ_JBHTKY010000034.1"/>
</dbReference>
<dbReference type="EMBL" id="JBHTKY010000034">
    <property type="protein sequence ID" value="MFD1167255.1"/>
    <property type="molecule type" value="Genomic_DNA"/>
</dbReference>
<dbReference type="PANTHER" id="PTHR13369:SF3">
    <property type="entry name" value="METHYLTRANSFERASE DOMAIN-CONTAINING PROTEIN"/>
    <property type="match status" value="1"/>
</dbReference>
<protein>
    <submittedName>
        <fullName evidence="2">Class I SAM-dependent methyltransferase</fullName>
    </submittedName>
</protein>
<accession>A0ABW3RPV2</accession>
<dbReference type="GO" id="GO:0008168">
    <property type="term" value="F:methyltransferase activity"/>
    <property type="evidence" value="ECO:0007669"/>
    <property type="project" value="UniProtKB-KW"/>
</dbReference>
<evidence type="ECO:0000313" key="3">
    <source>
        <dbReference type="Proteomes" id="UP001597205"/>
    </source>
</evidence>
<organism evidence="2 3">
    <name type="scientific">Sphingobacterium daejeonense</name>
    <dbReference type="NCBI Taxonomy" id="371142"/>
    <lineage>
        <taxon>Bacteria</taxon>
        <taxon>Pseudomonadati</taxon>
        <taxon>Bacteroidota</taxon>
        <taxon>Sphingobacteriia</taxon>
        <taxon>Sphingobacteriales</taxon>
        <taxon>Sphingobacteriaceae</taxon>
        <taxon>Sphingobacterium</taxon>
    </lineage>
</organism>
<name>A0ABW3RPV2_9SPHI</name>
<reference evidence="3" key="1">
    <citation type="journal article" date="2019" name="Int. J. Syst. Evol. Microbiol.">
        <title>The Global Catalogue of Microorganisms (GCM) 10K type strain sequencing project: providing services to taxonomists for standard genome sequencing and annotation.</title>
        <authorList>
            <consortium name="The Broad Institute Genomics Platform"/>
            <consortium name="The Broad Institute Genome Sequencing Center for Infectious Disease"/>
            <person name="Wu L."/>
            <person name="Ma J."/>
        </authorList>
    </citation>
    <scope>NUCLEOTIDE SEQUENCE [LARGE SCALE GENOMIC DNA]</scope>
    <source>
        <strain evidence="3">CCUG 52468</strain>
    </source>
</reference>
<keyword evidence="3" id="KW-1185">Reference proteome</keyword>
<dbReference type="InterPro" id="IPR029063">
    <property type="entry name" value="SAM-dependent_MTases_sf"/>
</dbReference>
<feature type="domain" description="Methyltransferase" evidence="1">
    <location>
        <begin position="156"/>
        <end position="293"/>
    </location>
</feature>
<proteinExistence type="predicted"/>
<dbReference type="InterPro" id="IPR025714">
    <property type="entry name" value="Methyltranfer_dom"/>
</dbReference>
<comment type="caution">
    <text evidence="2">The sequence shown here is derived from an EMBL/GenBank/DDBJ whole genome shotgun (WGS) entry which is preliminary data.</text>
</comment>
<dbReference type="SUPFAM" id="SSF53335">
    <property type="entry name" value="S-adenosyl-L-methionine-dependent methyltransferases"/>
    <property type="match status" value="1"/>
</dbReference>
<gene>
    <name evidence="2" type="ORF">ACFQ2C_16770</name>
</gene>
<keyword evidence="2" id="KW-0808">Transferase</keyword>
<dbReference type="PANTHER" id="PTHR13369">
    <property type="match status" value="1"/>
</dbReference>
<dbReference type="Gene3D" id="3.40.50.150">
    <property type="entry name" value="Vaccinia Virus protein VP39"/>
    <property type="match status" value="1"/>
</dbReference>
<dbReference type="Proteomes" id="UP001597205">
    <property type="component" value="Unassembled WGS sequence"/>
</dbReference>
<dbReference type="Pfam" id="PF13679">
    <property type="entry name" value="Methyltransf_32"/>
    <property type="match status" value="1"/>
</dbReference>
<dbReference type="GO" id="GO:0032259">
    <property type="term" value="P:methylation"/>
    <property type="evidence" value="ECO:0007669"/>
    <property type="project" value="UniProtKB-KW"/>
</dbReference>
<dbReference type="CDD" id="cd02440">
    <property type="entry name" value="AdoMet_MTases"/>
    <property type="match status" value="1"/>
</dbReference>
<sequence>MVFEDLIKNLKALIQEQKLVKVSLGNYKGTEANLKNIYIKPVLIKQELLLSFVFRYQTKDITKNFSIDQAIDEISSYVGFKGFRLVNLQTTSENLIYQMNKKAEWRVQKEKVVGREPQSYTHDKQKDRKLSDSNKSYLHELNLTDQEGKVYKNAQDKWKQINHYIELLSSSLSHLPENKNLKVVDMGAGKGYLTFALYDYLKNNLNRNVEVVGVEFRKDLVDFCNEVALKSDFNQLGFVEGTIEDYQSKEPIDVLIALHACDTATDDAIFKGIKDESSLIVVAPCCHKQVRRQLEEVKAKNDLEFMTKYGIFMERHAEMLTDSIRALILEYYGYETKVMQFVSDQHTPKNVMIVGLKKSIDPKKQSLILEKIKSLKSYFGINYQYLERLCGLDS</sequence>